<dbReference type="GO" id="GO:0005783">
    <property type="term" value="C:endoplasmic reticulum"/>
    <property type="evidence" value="ECO:0007669"/>
    <property type="project" value="TreeGrafter"/>
</dbReference>
<dbReference type="EMBL" id="JAFJYH010000267">
    <property type="protein sequence ID" value="KAG4414383.1"/>
    <property type="molecule type" value="Genomic_DNA"/>
</dbReference>
<evidence type="ECO:0000256" key="1">
    <source>
        <dbReference type="ARBA" id="ARBA00006432"/>
    </source>
</evidence>
<dbReference type="InterPro" id="IPR000873">
    <property type="entry name" value="AMP-dep_synth/lig_dom"/>
</dbReference>
<reference evidence="7" key="1">
    <citation type="submission" date="2021-02" db="EMBL/GenBank/DDBJ databases">
        <title>Genome sequence Cadophora malorum strain M34.</title>
        <authorList>
            <person name="Stefanovic E."/>
            <person name="Vu D."/>
            <person name="Scully C."/>
            <person name="Dijksterhuis J."/>
            <person name="Roader J."/>
            <person name="Houbraken J."/>
        </authorList>
    </citation>
    <scope>NUCLEOTIDE SEQUENCE</scope>
    <source>
        <strain evidence="7">M34</strain>
    </source>
</reference>
<dbReference type="GO" id="GO:0004467">
    <property type="term" value="F:long-chain fatty acid-CoA ligase activity"/>
    <property type="evidence" value="ECO:0007669"/>
    <property type="project" value="UniProtKB-EC"/>
</dbReference>
<dbReference type="PANTHER" id="PTHR43272">
    <property type="entry name" value="LONG-CHAIN-FATTY-ACID--COA LIGASE"/>
    <property type="match status" value="1"/>
</dbReference>
<dbReference type="Gene3D" id="3.40.50.12780">
    <property type="entry name" value="N-terminal domain of ligase-like"/>
    <property type="match status" value="1"/>
</dbReference>
<evidence type="ECO:0000256" key="3">
    <source>
        <dbReference type="ARBA" id="ARBA00022741"/>
    </source>
</evidence>
<feature type="domain" description="AMP-dependent synthetase/ligase" evidence="6">
    <location>
        <begin position="112"/>
        <end position="535"/>
    </location>
</feature>
<dbReference type="InterPro" id="IPR020845">
    <property type="entry name" value="AMP-binding_CS"/>
</dbReference>
<dbReference type="AlphaFoldDB" id="A0A8H7T8Q3"/>
<dbReference type="Pfam" id="PF00501">
    <property type="entry name" value="AMP-binding"/>
    <property type="match status" value="1"/>
</dbReference>
<dbReference type="Proteomes" id="UP000664132">
    <property type="component" value="Unassembled WGS sequence"/>
</dbReference>
<comment type="catalytic activity">
    <reaction evidence="5">
        <text>a long-chain fatty acid + ATP + CoA = a long-chain fatty acyl-CoA + AMP + diphosphate</text>
        <dbReference type="Rhea" id="RHEA:15421"/>
        <dbReference type="ChEBI" id="CHEBI:30616"/>
        <dbReference type="ChEBI" id="CHEBI:33019"/>
        <dbReference type="ChEBI" id="CHEBI:57287"/>
        <dbReference type="ChEBI" id="CHEBI:57560"/>
        <dbReference type="ChEBI" id="CHEBI:83139"/>
        <dbReference type="ChEBI" id="CHEBI:456215"/>
        <dbReference type="EC" id="6.2.1.3"/>
    </reaction>
</comment>
<evidence type="ECO:0000256" key="5">
    <source>
        <dbReference type="ARBA" id="ARBA00036813"/>
    </source>
</evidence>
<proteinExistence type="inferred from homology"/>
<keyword evidence="2" id="KW-0436">Ligase</keyword>
<evidence type="ECO:0000256" key="2">
    <source>
        <dbReference type="ARBA" id="ARBA00022598"/>
    </source>
</evidence>
<dbReference type="SUPFAM" id="SSF56801">
    <property type="entry name" value="Acetyl-CoA synthetase-like"/>
    <property type="match status" value="1"/>
</dbReference>
<organism evidence="7 8">
    <name type="scientific">Cadophora malorum</name>
    <dbReference type="NCBI Taxonomy" id="108018"/>
    <lineage>
        <taxon>Eukaryota</taxon>
        <taxon>Fungi</taxon>
        <taxon>Dikarya</taxon>
        <taxon>Ascomycota</taxon>
        <taxon>Pezizomycotina</taxon>
        <taxon>Leotiomycetes</taxon>
        <taxon>Helotiales</taxon>
        <taxon>Ploettnerulaceae</taxon>
        <taxon>Cadophora</taxon>
    </lineage>
</organism>
<comment type="similarity">
    <text evidence="1">Belongs to the ATP-dependent AMP-binding enzyme family.</text>
</comment>
<dbReference type="PROSITE" id="PS00455">
    <property type="entry name" value="AMP_BINDING"/>
    <property type="match status" value="1"/>
</dbReference>
<evidence type="ECO:0000313" key="7">
    <source>
        <dbReference type="EMBL" id="KAG4414383.1"/>
    </source>
</evidence>
<dbReference type="GO" id="GO:0005886">
    <property type="term" value="C:plasma membrane"/>
    <property type="evidence" value="ECO:0007669"/>
    <property type="project" value="TreeGrafter"/>
</dbReference>
<evidence type="ECO:0000313" key="8">
    <source>
        <dbReference type="Proteomes" id="UP000664132"/>
    </source>
</evidence>
<dbReference type="PANTHER" id="PTHR43272:SF83">
    <property type="entry name" value="ACYL-COA SYNTHETASE LONG-CHAIN, ISOFORM J"/>
    <property type="match status" value="1"/>
</dbReference>
<keyword evidence="4" id="KW-0067">ATP-binding</keyword>
<gene>
    <name evidence="7" type="ORF">IFR04_012483</name>
</gene>
<sequence>MDCKDLKNLVPEPKCYTRDGPFTAEVPGAKKVDGETIPRRNIRTLEKLKSTPHPDINTVFDILSYSSNKYGNAKALGKRRLIQIHKDVKLVKTRINGKEELVDKTWEYYELSPYTYMSFYEYEQLALKAGSGFRALGLKCPDRIHIFAATHPHWLATAHGAGSQSLPVVTAYDTLGEEALKNSLVQTKAKAIFVDPDNLSKLIAPLYEARDIQHVIYNDDDTPCIQVDPQTTEYGVQKLKEAHSHLTIVSFSELIKMGESKSTHPTPPKPDDICCIMYTSGSTGIPKGVLITHRNVIASIAGVDTVVGPYLGPRDCLLAYLPLAHILEFVFESACLFWGGTMGYGNPKTISNNSTRYCHGDIMEFKPTILVGVPAVWENVKKGIMTKISKTNFFTRNLFWSALSTKILMMKFSNRIPFSSYGTSIVDKYIFSKIREATGGRLRMCLNGGSQIAQDTQRFISMCIAPLLSGYGLTETAAAGALTDPLSWTDTAFGEPPGSIEIKLVDFPAAGYYSTNTPAQGEIWIRGDSVAKGYLDLPDETAESFTRDGWFKTGDIGEFDSVGQLRIIDRKKNLVKTLNGEYIALEKLEAVYRSAGVVKNICVFVGEGKNRPVAIIIANEEALQQLATNNGMQCNGLEDLCCDENINEVVLEELQATARNAGLRGIEIIDGVVLSDAEWTPQNFLVTSAQKLNRRGLAEKYRKDIEKAYDRIRR</sequence>
<keyword evidence="8" id="KW-1185">Reference proteome</keyword>
<comment type="caution">
    <text evidence="7">The sequence shown here is derived from an EMBL/GenBank/DDBJ whole genome shotgun (WGS) entry which is preliminary data.</text>
</comment>
<dbReference type="GO" id="GO:0035336">
    <property type="term" value="P:long-chain fatty-acyl-CoA metabolic process"/>
    <property type="evidence" value="ECO:0007669"/>
    <property type="project" value="TreeGrafter"/>
</dbReference>
<evidence type="ECO:0000256" key="4">
    <source>
        <dbReference type="ARBA" id="ARBA00022840"/>
    </source>
</evidence>
<keyword evidence="3" id="KW-0547">Nucleotide-binding</keyword>
<dbReference type="InterPro" id="IPR042099">
    <property type="entry name" value="ANL_N_sf"/>
</dbReference>
<name>A0A8H7T8Q3_9HELO</name>
<dbReference type="GO" id="GO:0005811">
    <property type="term" value="C:lipid droplet"/>
    <property type="evidence" value="ECO:0007669"/>
    <property type="project" value="TreeGrafter"/>
</dbReference>
<dbReference type="OrthoDB" id="1700726at2759"/>
<protein>
    <recommendedName>
        <fullName evidence="6">AMP-dependent synthetase/ligase domain-containing protein</fullName>
    </recommendedName>
</protein>
<accession>A0A8H7T8Q3</accession>
<dbReference type="GO" id="GO:0005524">
    <property type="term" value="F:ATP binding"/>
    <property type="evidence" value="ECO:0007669"/>
    <property type="project" value="UniProtKB-KW"/>
</dbReference>
<evidence type="ECO:0000259" key="6">
    <source>
        <dbReference type="Pfam" id="PF00501"/>
    </source>
</evidence>